<feature type="region of interest" description="Disordered" evidence="1">
    <location>
        <begin position="203"/>
        <end position="272"/>
    </location>
</feature>
<feature type="compositionally biased region" description="Low complexity" evidence="1">
    <location>
        <begin position="203"/>
        <end position="253"/>
    </location>
</feature>
<evidence type="ECO:0000256" key="1">
    <source>
        <dbReference type="SAM" id="MobiDB-lite"/>
    </source>
</evidence>
<dbReference type="VEuPathDB" id="FungiDB:BD410DRAFT_845230"/>
<dbReference type="EMBL" id="ML170277">
    <property type="protein sequence ID" value="TDL15384.1"/>
    <property type="molecule type" value="Genomic_DNA"/>
</dbReference>
<reference evidence="2 3" key="1">
    <citation type="submission" date="2018-06" db="EMBL/GenBank/DDBJ databases">
        <title>A transcriptomic atlas of mushroom development highlights an independent origin of complex multicellularity.</title>
        <authorList>
            <consortium name="DOE Joint Genome Institute"/>
            <person name="Krizsan K."/>
            <person name="Almasi E."/>
            <person name="Merenyi Z."/>
            <person name="Sahu N."/>
            <person name="Viragh M."/>
            <person name="Koszo T."/>
            <person name="Mondo S."/>
            <person name="Kiss B."/>
            <person name="Balint B."/>
            <person name="Kues U."/>
            <person name="Barry K."/>
            <person name="Hegedus J.C."/>
            <person name="Henrissat B."/>
            <person name="Johnson J."/>
            <person name="Lipzen A."/>
            <person name="Ohm R."/>
            <person name="Nagy I."/>
            <person name="Pangilinan J."/>
            <person name="Yan J."/>
            <person name="Xiong Y."/>
            <person name="Grigoriev I.V."/>
            <person name="Hibbett D.S."/>
            <person name="Nagy L.G."/>
        </authorList>
    </citation>
    <scope>NUCLEOTIDE SEQUENCE [LARGE SCALE GENOMIC DNA]</scope>
    <source>
        <strain evidence="2 3">SZMC22713</strain>
    </source>
</reference>
<evidence type="ECO:0000313" key="2">
    <source>
        <dbReference type="EMBL" id="TDL15384.1"/>
    </source>
</evidence>
<accession>A0A4Y7PIT5</accession>
<proteinExistence type="predicted"/>
<protein>
    <submittedName>
        <fullName evidence="2">Uncharacterized protein</fullName>
    </submittedName>
</protein>
<keyword evidence="3" id="KW-1185">Reference proteome</keyword>
<evidence type="ECO:0000313" key="3">
    <source>
        <dbReference type="Proteomes" id="UP000294933"/>
    </source>
</evidence>
<gene>
    <name evidence="2" type="ORF">BD410DRAFT_845230</name>
</gene>
<dbReference type="Proteomes" id="UP000294933">
    <property type="component" value="Unassembled WGS sequence"/>
</dbReference>
<dbReference type="OrthoDB" id="2536866at2759"/>
<dbReference type="AlphaFoldDB" id="A0A4Y7PIT5"/>
<organism evidence="2 3">
    <name type="scientific">Rickenella mellea</name>
    <dbReference type="NCBI Taxonomy" id="50990"/>
    <lineage>
        <taxon>Eukaryota</taxon>
        <taxon>Fungi</taxon>
        <taxon>Dikarya</taxon>
        <taxon>Basidiomycota</taxon>
        <taxon>Agaricomycotina</taxon>
        <taxon>Agaricomycetes</taxon>
        <taxon>Hymenochaetales</taxon>
        <taxon>Rickenellaceae</taxon>
        <taxon>Rickenella</taxon>
    </lineage>
</organism>
<sequence>MILTEKDVPALPPPPAYNVQDVELRESRPDASGRRWRTLSSLPSHILLKIIYETLAPVSASRMTTEERMSRTTRVMFWMTVSARLVNRGFYLASMHILRSTFLPAYTRHIKSPYSTDPFPHTSSHRPNSILSLQRETAVLDLFLLLTLRESVCTDDSLLHLSADADSPSSASFRDLFSFMQPRARLEDLVRDFGIGAGLVYTPASSSSKSPSSSNATSSSSSSTSSLSPPYSSSPSRSTLTSPSSSSLPAYASRTHLPLPSQAGPSRSRTYFPPTSLHRYSLPAASLSISLSPRIVGLVVTTSSPHSRSASSKRTIVSTPYDRHEPLERCASRLIKLLKGWCDECALAQ</sequence>
<name>A0A4Y7PIT5_9AGAM</name>
<dbReference type="STRING" id="50990.A0A4Y7PIT5"/>